<evidence type="ECO:0000256" key="5">
    <source>
        <dbReference type="ARBA" id="ARBA00022676"/>
    </source>
</evidence>
<dbReference type="Pfam" id="PF02446">
    <property type="entry name" value="Glyco_hydro_77"/>
    <property type="match status" value="1"/>
</dbReference>
<comment type="caution">
    <text evidence="11">The sequence shown here is derived from an EMBL/GenBank/DDBJ whole genome shotgun (WGS) entry which is preliminary data.</text>
</comment>
<dbReference type="GO" id="GO:0005975">
    <property type="term" value="P:carbohydrate metabolic process"/>
    <property type="evidence" value="ECO:0007669"/>
    <property type="project" value="InterPro"/>
</dbReference>
<reference evidence="11 12" key="1">
    <citation type="submission" date="2019-03" db="EMBL/GenBank/DDBJ databases">
        <title>Genomic Encyclopedia of Type Strains, Phase IV (KMG-IV): sequencing the most valuable type-strain genomes for metagenomic binning, comparative biology and taxonomic classification.</title>
        <authorList>
            <person name="Goeker M."/>
        </authorList>
    </citation>
    <scope>NUCLEOTIDE SEQUENCE [LARGE SCALE GENOMIC DNA]</scope>
    <source>
        <strain evidence="11 12">DSM 24629</strain>
    </source>
</reference>
<dbReference type="Gene3D" id="3.20.20.80">
    <property type="entry name" value="Glycosidases"/>
    <property type="match status" value="1"/>
</dbReference>
<evidence type="ECO:0000256" key="10">
    <source>
        <dbReference type="RuleBase" id="RU361207"/>
    </source>
</evidence>
<keyword evidence="6 10" id="KW-0808">Transferase</keyword>
<protein>
    <recommendedName>
        <fullName evidence="4 10">4-alpha-glucanotransferase</fullName>
        <ecNumber evidence="3 10">2.4.1.25</ecNumber>
    </recommendedName>
    <alternativeName>
        <fullName evidence="8 10">Amylomaltase</fullName>
    </alternativeName>
    <alternativeName>
        <fullName evidence="9 10">Disproportionating enzyme</fullName>
    </alternativeName>
</protein>
<dbReference type="EC" id="2.4.1.25" evidence="3 10"/>
<sequence length="497" mass="57764">MIFNKSSGILLHITSLPSRYGIGDFGDAAHRFIDLLKKSKQSVWQILPLNPIGFGNSPYQSYSAFAGNHLLISIDELINEKLLDPNDIIDLPAFNDKQVNFLEVKKYKEKLLERAFQSFEKNNQDYNRFNQENNEWLENYALFMALKTYFNHLPWNKWEKGIAFRNEKVIKLYREKLKKSIEYEKFIQYIFFKQWAKLKKYANSNGIKIIGDVPIFVSYDSCDAWSNPDLFKLDELGNPIVVAGVPPDYFSEKGQLWGNPLYKWDLMKSDGYKWWVERINLNLRCFDSIRLDHFRGFEAYWEILGDADNAMKGKWVKGPGEDFFNRVINALGDVSIIAEDLGIITDDVIKLKDKFGFPGMKVLQFTLEDLDSDDFYPEKFDENTFVYTGTHDNDTILSWYGSVDAVVKECIEMCYGISEDMVEEEVVWRFIELAFGSNGSVVVIPLQDVLCLGGEGRMNTPGTVGGNWEWRFSFEELSCDRVKRLRVLTERYNRVVE</sequence>
<evidence type="ECO:0000313" key="11">
    <source>
        <dbReference type="EMBL" id="TCT15360.1"/>
    </source>
</evidence>
<proteinExistence type="inferred from homology"/>
<dbReference type="NCBIfam" id="TIGR00217">
    <property type="entry name" value="malQ"/>
    <property type="match status" value="1"/>
</dbReference>
<comment type="similarity">
    <text evidence="2 10">Belongs to the disproportionating enzyme family.</text>
</comment>
<gene>
    <name evidence="11" type="ORF">EDC18_10365</name>
</gene>
<evidence type="ECO:0000256" key="8">
    <source>
        <dbReference type="ARBA" id="ARBA00031423"/>
    </source>
</evidence>
<evidence type="ECO:0000256" key="3">
    <source>
        <dbReference type="ARBA" id="ARBA00012560"/>
    </source>
</evidence>
<keyword evidence="5 10" id="KW-0328">Glycosyltransferase</keyword>
<dbReference type="NCBIfam" id="NF011080">
    <property type="entry name" value="PRK14508.1-3"/>
    <property type="match status" value="1"/>
</dbReference>
<dbReference type="InterPro" id="IPR003385">
    <property type="entry name" value="Glyco_hydro_77"/>
</dbReference>
<dbReference type="SUPFAM" id="SSF51445">
    <property type="entry name" value="(Trans)glycosidases"/>
    <property type="match status" value="1"/>
</dbReference>
<dbReference type="OrthoDB" id="9811841at2"/>
<evidence type="ECO:0000256" key="4">
    <source>
        <dbReference type="ARBA" id="ARBA00020295"/>
    </source>
</evidence>
<dbReference type="InterPro" id="IPR017853">
    <property type="entry name" value="GH"/>
</dbReference>
<dbReference type="RefSeq" id="WP_132250987.1">
    <property type="nucleotide sequence ID" value="NZ_SMAL01000003.1"/>
</dbReference>
<dbReference type="GO" id="GO:0004134">
    <property type="term" value="F:4-alpha-glucanotransferase activity"/>
    <property type="evidence" value="ECO:0007669"/>
    <property type="project" value="UniProtKB-EC"/>
</dbReference>
<evidence type="ECO:0000256" key="6">
    <source>
        <dbReference type="ARBA" id="ARBA00022679"/>
    </source>
</evidence>
<evidence type="ECO:0000256" key="1">
    <source>
        <dbReference type="ARBA" id="ARBA00000439"/>
    </source>
</evidence>
<dbReference type="Proteomes" id="UP000294902">
    <property type="component" value="Unassembled WGS sequence"/>
</dbReference>
<dbReference type="EMBL" id="SMAL01000003">
    <property type="protein sequence ID" value="TCT15360.1"/>
    <property type="molecule type" value="Genomic_DNA"/>
</dbReference>
<dbReference type="NCBIfam" id="NF011079">
    <property type="entry name" value="PRK14508.1-2"/>
    <property type="match status" value="1"/>
</dbReference>
<organism evidence="11 12">
    <name type="scientific">Natranaerovirga pectinivora</name>
    <dbReference type="NCBI Taxonomy" id="682400"/>
    <lineage>
        <taxon>Bacteria</taxon>
        <taxon>Bacillati</taxon>
        <taxon>Bacillota</taxon>
        <taxon>Clostridia</taxon>
        <taxon>Lachnospirales</taxon>
        <taxon>Natranaerovirgaceae</taxon>
        <taxon>Natranaerovirga</taxon>
    </lineage>
</organism>
<dbReference type="PANTHER" id="PTHR32438:SF5">
    <property type="entry name" value="4-ALPHA-GLUCANOTRANSFERASE DPE1, CHLOROPLASTIC_AMYLOPLASTIC"/>
    <property type="match status" value="1"/>
</dbReference>
<evidence type="ECO:0000256" key="7">
    <source>
        <dbReference type="ARBA" id="ARBA00023277"/>
    </source>
</evidence>
<accession>A0A4V2V0C5</accession>
<evidence type="ECO:0000256" key="9">
    <source>
        <dbReference type="ARBA" id="ARBA00031501"/>
    </source>
</evidence>
<evidence type="ECO:0000256" key="2">
    <source>
        <dbReference type="ARBA" id="ARBA00005684"/>
    </source>
</evidence>
<keyword evidence="12" id="KW-1185">Reference proteome</keyword>
<comment type="catalytic activity">
    <reaction evidence="1 10">
        <text>Transfers a segment of a (1-&gt;4)-alpha-D-glucan to a new position in an acceptor, which may be glucose or a (1-&gt;4)-alpha-D-glucan.</text>
        <dbReference type="EC" id="2.4.1.25"/>
    </reaction>
</comment>
<keyword evidence="7 10" id="KW-0119">Carbohydrate metabolism</keyword>
<evidence type="ECO:0000313" key="12">
    <source>
        <dbReference type="Proteomes" id="UP000294902"/>
    </source>
</evidence>
<dbReference type="PANTHER" id="PTHR32438">
    <property type="entry name" value="4-ALPHA-GLUCANOTRANSFERASE DPE1, CHLOROPLASTIC/AMYLOPLASTIC"/>
    <property type="match status" value="1"/>
</dbReference>
<name>A0A4V2V0C5_9FIRM</name>
<dbReference type="AlphaFoldDB" id="A0A4V2V0C5"/>